<dbReference type="InterPro" id="IPR001525">
    <property type="entry name" value="C5_MeTfrase"/>
</dbReference>
<comment type="catalytic activity">
    <reaction evidence="5 8">
        <text>a 2'-deoxycytidine in DNA + S-adenosyl-L-methionine = a 5-methyl-2'-deoxycytidine in DNA + S-adenosyl-L-homocysteine + H(+)</text>
        <dbReference type="Rhea" id="RHEA:13681"/>
        <dbReference type="Rhea" id="RHEA-COMP:11369"/>
        <dbReference type="Rhea" id="RHEA-COMP:11370"/>
        <dbReference type="ChEBI" id="CHEBI:15378"/>
        <dbReference type="ChEBI" id="CHEBI:57856"/>
        <dbReference type="ChEBI" id="CHEBI:59789"/>
        <dbReference type="ChEBI" id="CHEBI:85452"/>
        <dbReference type="ChEBI" id="CHEBI:85454"/>
        <dbReference type="EC" id="2.1.1.37"/>
    </reaction>
</comment>
<accession>A0A1Y2S7M7</accession>
<dbReference type="EC" id="2.1.1.37" evidence="8"/>
<feature type="active site" evidence="6">
    <location>
        <position position="76"/>
    </location>
</feature>
<comment type="caution">
    <text evidence="9">The sequence shown here is derived from an EMBL/GenBank/DDBJ whole genome shotgun (WGS) entry which is preliminary data.</text>
</comment>
<dbReference type="SUPFAM" id="SSF53335">
    <property type="entry name" value="S-adenosyl-L-methionine-dependent methyltransferases"/>
    <property type="match status" value="1"/>
</dbReference>
<dbReference type="Gene3D" id="3.90.120.30">
    <property type="match status" value="1"/>
</dbReference>
<gene>
    <name evidence="9" type="ORF">Xvie_03572</name>
</gene>
<dbReference type="GO" id="GO:0009307">
    <property type="term" value="P:DNA restriction-modification system"/>
    <property type="evidence" value="ECO:0007669"/>
    <property type="project" value="UniProtKB-KW"/>
</dbReference>
<proteinExistence type="inferred from homology"/>
<dbReference type="Gene3D" id="3.40.50.150">
    <property type="entry name" value="Vaccinia Virus protein VP39"/>
    <property type="match status" value="1"/>
</dbReference>
<keyword evidence="10" id="KW-1185">Reference proteome</keyword>
<evidence type="ECO:0000256" key="7">
    <source>
        <dbReference type="RuleBase" id="RU000416"/>
    </source>
</evidence>
<dbReference type="InterPro" id="IPR050750">
    <property type="entry name" value="C5-MTase"/>
</dbReference>
<evidence type="ECO:0000256" key="6">
    <source>
        <dbReference type="PROSITE-ProRule" id="PRU01016"/>
    </source>
</evidence>
<evidence type="ECO:0000256" key="5">
    <source>
        <dbReference type="ARBA" id="ARBA00047422"/>
    </source>
</evidence>
<dbReference type="PRINTS" id="PR00105">
    <property type="entry name" value="C5METTRFRASE"/>
</dbReference>
<evidence type="ECO:0000256" key="4">
    <source>
        <dbReference type="ARBA" id="ARBA00022747"/>
    </source>
</evidence>
<protein>
    <recommendedName>
        <fullName evidence="8">Cytosine-specific methyltransferase</fullName>
        <ecNumber evidence="8">2.1.1.37</ecNumber>
    </recommendedName>
</protein>
<dbReference type="PROSITE" id="PS51679">
    <property type="entry name" value="SAM_MT_C5"/>
    <property type="match status" value="1"/>
</dbReference>
<evidence type="ECO:0000256" key="3">
    <source>
        <dbReference type="ARBA" id="ARBA00022691"/>
    </source>
</evidence>
<keyword evidence="2 6" id="KW-0808">Transferase</keyword>
<dbReference type="EMBL" id="MUBJ01000026">
    <property type="protein sequence ID" value="OTA14635.1"/>
    <property type="molecule type" value="Genomic_DNA"/>
</dbReference>
<dbReference type="GO" id="GO:0003886">
    <property type="term" value="F:DNA (cytosine-5-)-methyltransferase activity"/>
    <property type="evidence" value="ECO:0007669"/>
    <property type="project" value="UniProtKB-EC"/>
</dbReference>
<dbReference type="RefSeq" id="WP_086110475.1">
    <property type="nucleotide sequence ID" value="NZ_CAWNGD010000069.1"/>
</dbReference>
<reference evidence="9 10" key="1">
    <citation type="submission" date="2016-10" db="EMBL/GenBank/DDBJ databases">
        <title>Systematic genetic and metabolomic analysis of Xenorhabdus and Photorhabdus spp., highlights the requirements for a dual symbiotic and pathogenic life style.</title>
        <authorList>
            <person name="Tobias N.J."/>
            <person name="Wolff H."/>
            <person name="Djahanschiri B."/>
            <person name="Pidot S.J."/>
            <person name="Stinear T.P."/>
            <person name="Ebersberger I."/>
            <person name="Bode H.B."/>
        </authorList>
    </citation>
    <scope>NUCLEOTIDE SEQUENCE [LARGE SCALE GENOMIC DNA]</scope>
    <source>
        <strain evidence="9 10">DSM 22392</strain>
    </source>
</reference>
<evidence type="ECO:0000256" key="8">
    <source>
        <dbReference type="RuleBase" id="RU000417"/>
    </source>
</evidence>
<name>A0A1Y2S7M7_9GAMM</name>
<dbReference type="Proteomes" id="UP000194350">
    <property type="component" value="Unassembled WGS sequence"/>
</dbReference>
<dbReference type="PANTHER" id="PTHR46098">
    <property type="entry name" value="TRNA (CYTOSINE(38)-C(5))-METHYLTRANSFERASE"/>
    <property type="match status" value="1"/>
</dbReference>
<dbReference type="GO" id="GO:0032259">
    <property type="term" value="P:methylation"/>
    <property type="evidence" value="ECO:0007669"/>
    <property type="project" value="UniProtKB-KW"/>
</dbReference>
<dbReference type="PROSITE" id="PS00094">
    <property type="entry name" value="C5_MTASE_1"/>
    <property type="match status" value="1"/>
</dbReference>
<dbReference type="AlphaFoldDB" id="A0A1Y2S7M7"/>
<dbReference type="STRING" id="351656.Xvie_03572"/>
<sequence length="412" mass="44910">MMHFGSVCSGIEAASVAWESLGMFPTWFSEIDQFPSEVLRYHWPHVRNLGDMTKIPTMIAENLVDAPDILVGGTPCQAFSIAGLRNGLGDERGQLTLSFMELANVIDSVRAANGEQPSIIVWENVPGVLSSKDNAFGCFLAGLAGEDEPLQPSGKKWTNAGYVSGPQRNIAWRVLDAQYFGVAQRRRRVFVVASARKDFCPATVLFEPDSLSRNTEPRGTTGKAATENAGSRAVIGSHWDSGLNPHPTLNQSHNVGGIGMSNQEIFSQRGSGLVSTYRQISFSEYRTDDISSTLKARDCKGATDLVTIALAGNTINRAPENGGNGRGYQPEISYTLTTSDVHCVNYGYTVRRLTPVECERLQGFPDNHTQIPWKGKAAADCPDGHRYRAIGNSMAVPVMAWIGERILIQVEK</sequence>
<keyword evidence="1 6" id="KW-0489">Methyltransferase</keyword>
<dbReference type="NCBIfam" id="TIGR00675">
    <property type="entry name" value="dcm"/>
    <property type="match status" value="1"/>
</dbReference>
<evidence type="ECO:0000313" key="9">
    <source>
        <dbReference type="EMBL" id="OTA14635.1"/>
    </source>
</evidence>
<dbReference type="Pfam" id="PF00145">
    <property type="entry name" value="DNA_methylase"/>
    <property type="match status" value="1"/>
</dbReference>
<evidence type="ECO:0000256" key="2">
    <source>
        <dbReference type="ARBA" id="ARBA00022679"/>
    </source>
</evidence>
<comment type="similarity">
    <text evidence="6 7">Belongs to the class I-like SAM-binding methyltransferase superfamily. C5-methyltransferase family.</text>
</comment>
<dbReference type="OrthoDB" id="9813719at2"/>
<keyword evidence="4" id="KW-0680">Restriction system</keyword>
<dbReference type="InterPro" id="IPR018117">
    <property type="entry name" value="C5_DNA_meth_AS"/>
</dbReference>
<organism evidence="9 10">
    <name type="scientific">Xenorhabdus vietnamensis</name>
    <dbReference type="NCBI Taxonomy" id="351656"/>
    <lineage>
        <taxon>Bacteria</taxon>
        <taxon>Pseudomonadati</taxon>
        <taxon>Pseudomonadota</taxon>
        <taxon>Gammaproteobacteria</taxon>
        <taxon>Enterobacterales</taxon>
        <taxon>Morganellaceae</taxon>
        <taxon>Xenorhabdus</taxon>
    </lineage>
</organism>
<keyword evidence="3 6" id="KW-0949">S-adenosyl-L-methionine</keyword>
<dbReference type="InterPro" id="IPR029063">
    <property type="entry name" value="SAM-dependent_MTases_sf"/>
</dbReference>
<evidence type="ECO:0000313" key="10">
    <source>
        <dbReference type="Proteomes" id="UP000194350"/>
    </source>
</evidence>
<dbReference type="PANTHER" id="PTHR46098:SF1">
    <property type="entry name" value="TRNA (CYTOSINE(38)-C(5))-METHYLTRANSFERASE"/>
    <property type="match status" value="1"/>
</dbReference>
<evidence type="ECO:0000256" key="1">
    <source>
        <dbReference type="ARBA" id="ARBA00022603"/>
    </source>
</evidence>